<dbReference type="InterPro" id="IPR001965">
    <property type="entry name" value="Znf_PHD"/>
</dbReference>
<dbReference type="GO" id="GO:0016929">
    <property type="term" value="F:deSUMOylase activity"/>
    <property type="evidence" value="ECO:0007669"/>
    <property type="project" value="TreeGrafter"/>
</dbReference>
<dbReference type="InterPro" id="IPR038765">
    <property type="entry name" value="Papain-like_cys_pep_sf"/>
</dbReference>
<evidence type="ECO:0000256" key="3">
    <source>
        <dbReference type="ARBA" id="ARBA00022723"/>
    </source>
</evidence>
<evidence type="ECO:0000256" key="9">
    <source>
        <dbReference type="SAM" id="Coils"/>
    </source>
</evidence>
<evidence type="ECO:0000256" key="4">
    <source>
        <dbReference type="ARBA" id="ARBA00022771"/>
    </source>
</evidence>
<evidence type="ECO:0000256" key="1">
    <source>
        <dbReference type="ARBA" id="ARBA00005234"/>
    </source>
</evidence>
<dbReference type="Pfam" id="PF02902">
    <property type="entry name" value="Peptidase_C48"/>
    <property type="match status" value="1"/>
</dbReference>
<keyword evidence="7" id="KW-0862">Zinc</keyword>
<protein>
    <recommendedName>
        <fullName evidence="14">Ubiquitin-like protease family profile domain-containing protein</fullName>
    </recommendedName>
</protein>
<dbReference type="Gene3D" id="3.40.395.10">
    <property type="entry name" value="Adenoviral Proteinase, Chain A"/>
    <property type="match status" value="1"/>
</dbReference>
<feature type="domain" description="PHD-type" evidence="10">
    <location>
        <begin position="457"/>
        <end position="507"/>
    </location>
</feature>
<dbReference type="GO" id="GO:0008270">
    <property type="term" value="F:zinc ion binding"/>
    <property type="evidence" value="ECO:0007669"/>
    <property type="project" value="UniProtKB-KW"/>
</dbReference>
<dbReference type="SMART" id="SM00249">
    <property type="entry name" value="PHD"/>
    <property type="match status" value="1"/>
</dbReference>
<dbReference type="PROSITE" id="PS50600">
    <property type="entry name" value="ULP_PROTEASE"/>
    <property type="match status" value="1"/>
</dbReference>
<dbReference type="InterPro" id="IPR019786">
    <property type="entry name" value="Zinc_finger_PHD-type_CS"/>
</dbReference>
<dbReference type="CDD" id="cd15517">
    <property type="entry name" value="PHD_TCF19_like"/>
    <property type="match status" value="1"/>
</dbReference>
<dbReference type="PANTHER" id="PTHR12606:SF141">
    <property type="entry name" value="GH15225P-RELATED"/>
    <property type="match status" value="1"/>
</dbReference>
<dbReference type="AlphaFoldDB" id="A0A8T2M346"/>
<feature type="domain" description="Ubiquitin-like protease family profile" evidence="11">
    <location>
        <begin position="271"/>
        <end position="423"/>
    </location>
</feature>
<evidence type="ECO:0000256" key="6">
    <source>
        <dbReference type="ARBA" id="ARBA00022807"/>
    </source>
</evidence>
<keyword evidence="5" id="KW-0378">Hydrolase</keyword>
<dbReference type="InterPro" id="IPR013083">
    <property type="entry name" value="Znf_RING/FYVE/PHD"/>
</dbReference>
<dbReference type="PANTHER" id="PTHR12606">
    <property type="entry name" value="SENTRIN/SUMO-SPECIFIC PROTEASE"/>
    <property type="match status" value="1"/>
</dbReference>
<dbReference type="Pfam" id="PF00628">
    <property type="entry name" value="PHD"/>
    <property type="match status" value="1"/>
</dbReference>
<dbReference type="InterPro" id="IPR019787">
    <property type="entry name" value="Znf_PHD-finger"/>
</dbReference>
<dbReference type="InterPro" id="IPR003653">
    <property type="entry name" value="Peptidase_C48_C"/>
</dbReference>
<comment type="similarity">
    <text evidence="1">Belongs to the peptidase C48 family.</text>
</comment>
<gene>
    <name evidence="12" type="ORF">AMEX_G6325</name>
</gene>
<organism evidence="12 13">
    <name type="scientific">Astyanax mexicanus</name>
    <name type="common">Blind cave fish</name>
    <name type="synonym">Astyanax fasciatus mexicanus</name>
    <dbReference type="NCBI Taxonomy" id="7994"/>
    <lineage>
        <taxon>Eukaryota</taxon>
        <taxon>Metazoa</taxon>
        <taxon>Chordata</taxon>
        <taxon>Craniata</taxon>
        <taxon>Vertebrata</taxon>
        <taxon>Euteleostomi</taxon>
        <taxon>Actinopterygii</taxon>
        <taxon>Neopterygii</taxon>
        <taxon>Teleostei</taxon>
        <taxon>Ostariophysi</taxon>
        <taxon>Characiformes</taxon>
        <taxon>Characoidei</taxon>
        <taxon>Acestrorhamphidae</taxon>
        <taxon>Acestrorhamphinae</taxon>
        <taxon>Astyanax</taxon>
    </lineage>
</organism>
<proteinExistence type="inferred from homology"/>
<keyword evidence="3" id="KW-0479">Metal-binding</keyword>
<evidence type="ECO:0000256" key="7">
    <source>
        <dbReference type="ARBA" id="ARBA00022833"/>
    </source>
</evidence>
<dbReference type="PROSITE" id="PS50016">
    <property type="entry name" value="ZF_PHD_2"/>
    <property type="match status" value="1"/>
</dbReference>
<evidence type="ECO:0000256" key="8">
    <source>
        <dbReference type="PROSITE-ProRule" id="PRU00146"/>
    </source>
</evidence>
<evidence type="ECO:0000259" key="10">
    <source>
        <dbReference type="PROSITE" id="PS50016"/>
    </source>
</evidence>
<dbReference type="Proteomes" id="UP000752171">
    <property type="component" value="Unassembled WGS sequence"/>
</dbReference>
<dbReference type="SUPFAM" id="SSF57903">
    <property type="entry name" value="FYVE/PHD zinc finger"/>
    <property type="match status" value="1"/>
</dbReference>
<name>A0A8T2M346_ASTMX</name>
<accession>A0A8T2M346</accession>
<dbReference type="PROSITE" id="PS01359">
    <property type="entry name" value="ZF_PHD_1"/>
    <property type="match status" value="1"/>
</dbReference>
<evidence type="ECO:0000256" key="2">
    <source>
        <dbReference type="ARBA" id="ARBA00022670"/>
    </source>
</evidence>
<evidence type="ECO:0000313" key="13">
    <source>
        <dbReference type="Proteomes" id="UP000752171"/>
    </source>
</evidence>
<keyword evidence="9" id="KW-0175">Coiled coil</keyword>
<dbReference type="GO" id="GO:0016926">
    <property type="term" value="P:protein desumoylation"/>
    <property type="evidence" value="ECO:0007669"/>
    <property type="project" value="TreeGrafter"/>
</dbReference>
<dbReference type="EMBL" id="JAICCE010000004">
    <property type="protein sequence ID" value="KAG9278449.1"/>
    <property type="molecule type" value="Genomic_DNA"/>
</dbReference>
<reference evidence="12 13" key="1">
    <citation type="submission" date="2021-07" db="EMBL/GenBank/DDBJ databases">
        <authorList>
            <person name="Imarazene B."/>
            <person name="Zahm M."/>
            <person name="Klopp C."/>
            <person name="Cabau C."/>
            <person name="Beille S."/>
            <person name="Jouanno E."/>
            <person name="Castinel A."/>
            <person name="Lluch J."/>
            <person name="Gil L."/>
            <person name="Kuchtly C."/>
            <person name="Lopez Roques C."/>
            <person name="Donnadieu C."/>
            <person name="Parrinello H."/>
            <person name="Journot L."/>
            <person name="Du K."/>
            <person name="Schartl M."/>
            <person name="Retaux S."/>
            <person name="Guiguen Y."/>
        </authorList>
    </citation>
    <scope>NUCLEOTIDE SEQUENCE [LARGE SCALE GENOMIC DNA]</scope>
    <source>
        <strain evidence="12">Pach_M1</strain>
        <tissue evidence="12">Testis</tissue>
    </source>
</reference>
<dbReference type="SUPFAM" id="SSF54001">
    <property type="entry name" value="Cysteine proteinases"/>
    <property type="match status" value="1"/>
</dbReference>
<dbReference type="GO" id="GO:0005634">
    <property type="term" value="C:nucleus"/>
    <property type="evidence" value="ECO:0007669"/>
    <property type="project" value="TreeGrafter"/>
</dbReference>
<evidence type="ECO:0008006" key="14">
    <source>
        <dbReference type="Google" id="ProtNLM"/>
    </source>
</evidence>
<dbReference type="InterPro" id="IPR011011">
    <property type="entry name" value="Znf_FYVE_PHD"/>
</dbReference>
<keyword evidence="2" id="KW-0645">Protease</keyword>
<evidence type="ECO:0000256" key="5">
    <source>
        <dbReference type="ARBA" id="ARBA00022801"/>
    </source>
</evidence>
<evidence type="ECO:0000259" key="11">
    <source>
        <dbReference type="PROSITE" id="PS50600"/>
    </source>
</evidence>
<dbReference type="Gene3D" id="3.30.40.10">
    <property type="entry name" value="Zinc/RING finger domain, C3HC4 (zinc finger)"/>
    <property type="match status" value="1"/>
</dbReference>
<comment type="caution">
    <text evidence="12">The sequence shown here is derived from an EMBL/GenBank/DDBJ whole genome shotgun (WGS) entry which is preliminary data.</text>
</comment>
<keyword evidence="4 8" id="KW-0863">Zinc-finger</keyword>
<feature type="coiled-coil region" evidence="9">
    <location>
        <begin position="11"/>
        <end position="38"/>
    </location>
</feature>
<evidence type="ECO:0000313" key="12">
    <source>
        <dbReference type="EMBL" id="KAG9278449.1"/>
    </source>
</evidence>
<dbReference type="GO" id="GO:0006508">
    <property type="term" value="P:proteolysis"/>
    <property type="evidence" value="ECO:0007669"/>
    <property type="project" value="UniProtKB-KW"/>
</dbReference>
<keyword evidence="6" id="KW-0788">Thiol protease</keyword>
<sequence length="507" mass="56556">MVACEEVTESALRLNDILTQAKANIEKTQEKIKKGKQKSPLPKFSVGDRVWRLNVRSQQRKGGKLEPNYLGPYKITSVEGKSADLEDDRGIIIPKINIDHLRHHREETPRIPHKLQNMSGSNEKSTSTEAPAILAPTGPTHSTTPRVSTVIVSPTVSPVAVKPTVSTVIVSPTVSPVAVKPTVSTVIVSPTVSPVAVKPTVSTVIVSPNVSALTSSSETPAVSLAPMKAAALSADDVSTSASEYIIDKDQCLREAWQGKDVYVLLAKIGPYKIFFADIRRTAPNMEFESEVMNAYMRLIVEDYNRQSPDKVVAIDTFEMANIWNRKRAKVKLDPLMYKYIIGIINQNHHWTLMVVIPSEKRVLYLDPLGESRNNLKRCQEVTRSFMRQRGLNVSRWACNTVPHPHQKDSSSCGPFVLKFAECILKDKPISFSTNVKDVEDLRKEIAIVLLQRTDALTELCHFCGEMQNAQEDTDWIGCELCPRWFHYSCVKKPAGDTDYICDACRTD</sequence>